<comment type="similarity">
    <text evidence="2">Belongs to the Rht family.</text>
</comment>
<dbReference type="Pfam" id="PF01810">
    <property type="entry name" value="LysE"/>
    <property type="match status" value="1"/>
</dbReference>
<comment type="subcellular location">
    <subcellularLocation>
        <location evidence="1">Cell membrane</location>
        <topology evidence="1">Multi-pass membrane protein</topology>
    </subcellularLocation>
</comment>
<dbReference type="PIRSF" id="PIRSF006324">
    <property type="entry name" value="LeuE"/>
    <property type="match status" value="1"/>
</dbReference>
<organism evidence="8 9">
    <name type="scientific">Marinomonas primoryensis</name>
    <dbReference type="NCBI Taxonomy" id="178399"/>
    <lineage>
        <taxon>Bacteria</taxon>
        <taxon>Pseudomonadati</taxon>
        <taxon>Pseudomonadota</taxon>
        <taxon>Gammaproteobacteria</taxon>
        <taxon>Oceanospirillales</taxon>
        <taxon>Oceanospirillaceae</taxon>
        <taxon>Marinomonas</taxon>
    </lineage>
</organism>
<dbReference type="PANTHER" id="PTHR30086">
    <property type="entry name" value="ARGININE EXPORTER PROTEIN ARGO"/>
    <property type="match status" value="1"/>
</dbReference>
<accession>A0A2Z4PP76</accession>
<protein>
    <submittedName>
        <fullName evidence="8">Lysine transporter LysE</fullName>
    </submittedName>
</protein>
<gene>
    <name evidence="8" type="ORF">A8139_03990</name>
</gene>
<evidence type="ECO:0000313" key="8">
    <source>
        <dbReference type="EMBL" id="AWX99256.1"/>
    </source>
</evidence>
<keyword evidence="5 7" id="KW-1133">Transmembrane helix</keyword>
<feature type="transmembrane region" description="Helical" evidence="7">
    <location>
        <begin position="67"/>
        <end position="88"/>
    </location>
</feature>
<name>A0A2Z4PP76_9GAMM</name>
<evidence type="ECO:0000256" key="7">
    <source>
        <dbReference type="SAM" id="Phobius"/>
    </source>
</evidence>
<dbReference type="GO" id="GO:0042970">
    <property type="term" value="F:homoserine transmembrane transporter activity"/>
    <property type="evidence" value="ECO:0007669"/>
    <property type="project" value="TreeGrafter"/>
</dbReference>
<evidence type="ECO:0000256" key="2">
    <source>
        <dbReference type="ARBA" id="ARBA00007928"/>
    </source>
</evidence>
<feature type="transmembrane region" description="Helical" evidence="7">
    <location>
        <begin position="37"/>
        <end position="61"/>
    </location>
</feature>
<sequence length="205" mass="21987">MVSTEFLITSLILVLIPGTGVIYTLSTGLFQGVRASFAAALGCTLGIVPSMLASIFGLAVILNTSALAFQIVKFVGVAYLLYLAWCMWRETGGLTLEKKGTQNINLLQVALKGGLINVLNPKLTIFFLAFLPQFIVTNAGSSISQMLLLGGIFMSMTLVVFILYGVLASKARQYLIGSSNVAKYLQRAFAASFALLAAKLVFTER</sequence>
<evidence type="ECO:0000256" key="4">
    <source>
        <dbReference type="ARBA" id="ARBA00022692"/>
    </source>
</evidence>
<dbReference type="Proteomes" id="UP000249898">
    <property type="component" value="Chromosome"/>
</dbReference>
<keyword evidence="3" id="KW-1003">Cell membrane</keyword>
<dbReference type="EMBL" id="CP016181">
    <property type="protein sequence ID" value="AWX99256.1"/>
    <property type="molecule type" value="Genomic_DNA"/>
</dbReference>
<evidence type="ECO:0000256" key="3">
    <source>
        <dbReference type="ARBA" id="ARBA00022475"/>
    </source>
</evidence>
<feature type="transmembrane region" description="Helical" evidence="7">
    <location>
        <begin position="109"/>
        <end position="131"/>
    </location>
</feature>
<dbReference type="AlphaFoldDB" id="A0A2Z4PP76"/>
<dbReference type="GO" id="GO:0005886">
    <property type="term" value="C:plasma membrane"/>
    <property type="evidence" value="ECO:0007669"/>
    <property type="project" value="UniProtKB-SubCell"/>
</dbReference>
<keyword evidence="4 7" id="KW-0812">Transmembrane</keyword>
<dbReference type="PANTHER" id="PTHR30086:SF14">
    <property type="entry name" value="HOMOSERINE_HOMOSERINE LACTONE EFFLUX PROTEIN"/>
    <property type="match status" value="1"/>
</dbReference>
<dbReference type="InterPro" id="IPR001123">
    <property type="entry name" value="LeuE-type"/>
</dbReference>
<evidence type="ECO:0000313" key="9">
    <source>
        <dbReference type="Proteomes" id="UP000249898"/>
    </source>
</evidence>
<evidence type="ECO:0000256" key="1">
    <source>
        <dbReference type="ARBA" id="ARBA00004651"/>
    </source>
</evidence>
<dbReference type="RefSeq" id="WP_112135868.1">
    <property type="nucleotide sequence ID" value="NZ_CP016181.1"/>
</dbReference>
<feature type="transmembrane region" description="Helical" evidence="7">
    <location>
        <begin position="6"/>
        <end position="25"/>
    </location>
</feature>
<evidence type="ECO:0000256" key="6">
    <source>
        <dbReference type="ARBA" id="ARBA00023136"/>
    </source>
</evidence>
<reference evidence="8 9" key="1">
    <citation type="submission" date="2016-06" db="EMBL/GenBank/DDBJ databases">
        <title>The sequenced genome of the ice-adhering bacterium Marinomonas primoryensis, from Antarctica.</title>
        <authorList>
            <person name="Graham L."/>
            <person name="Vance T.D.R."/>
            <person name="Davies P.L."/>
        </authorList>
    </citation>
    <scope>NUCLEOTIDE SEQUENCE [LARGE SCALE GENOMIC DNA]</scope>
    <source>
        <strain evidence="8 9">AceL</strain>
    </source>
</reference>
<keyword evidence="6 7" id="KW-0472">Membrane</keyword>
<feature type="transmembrane region" description="Helical" evidence="7">
    <location>
        <begin position="143"/>
        <end position="164"/>
    </location>
</feature>
<proteinExistence type="inferred from homology"/>
<dbReference type="OrthoDB" id="9804822at2"/>
<evidence type="ECO:0000256" key="5">
    <source>
        <dbReference type="ARBA" id="ARBA00022989"/>
    </source>
</evidence>